<evidence type="ECO:0000256" key="3">
    <source>
        <dbReference type="SAM" id="SignalP"/>
    </source>
</evidence>
<organism evidence="5 6">
    <name type="scientific">Microthyrium microscopicum</name>
    <dbReference type="NCBI Taxonomy" id="703497"/>
    <lineage>
        <taxon>Eukaryota</taxon>
        <taxon>Fungi</taxon>
        <taxon>Dikarya</taxon>
        <taxon>Ascomycota</taxon>
        <taxon>Pezizomycotina</taxon>
        <taxon>Dothideomycetes</taxon>
        <taxon>Dothideomycetes incertae sedis</taxon>
        <taxon>Microthyriales</taxon>
        <taxon>Microthyriaceae</taxon>
        <taxon>Microthyrium</taxon>
    </lineage>
</organism>
<dbReference type="InterPro" id="IPR008979">
    <property type="entry name" value="Galactose-bd-like_sf"/>
</dbReference>
<dbReference type="EMBL" id="MU004240">
    <property type="protein sequence ID" value="KAF2665330.1"/>
    <property type="molecule type" value="Genomic_DNA"/>
</dbReference>
<feature type="chain" id="PRO_5025569329" description="CBM-cenC domain-containing protein" evidence="3">
    <location>
        <begin position="21"/>
        <end position="346"/>
    </location>
</feature>
<dbReference type="SUPFAM" id="SSF49785">
    <property type="entry name" value="Galactose-binding domain-like"/>
    <property type="match status" value="1"/>
</dbReference>
<feature type="domain" description="CBM-cenC" evidence="4">
    <location>
        <begin position="180"/>
        <end position="319"/>
    </location>
</feature>
<protein>
    <recommendedName>
        <fullName evidence="4">CBM-cenC domain-containing protein</fullName>
    </recommendedName>
</protein>
<keyword evidence="3" id="KW-0732">Signal</keyword>
<sequence>MKSFAILLLALGVAASPASSKAPKQCVDFCNDSSDTDTCVSQAKKGLGQCYTCGPFKTISSEKLCDGNCVDINTDNDNCGDCEQSCGSKKTCQNGRCVKTTSAVPTPTSSVKASSSAKPSSVPASSSVKPSSAPVSSSKAPSSVPTSSIKPTSSVAASSVSASIPSASATCGAIPADPTNVVINGDFESGCLDPWQKAVYIPLGYEAAFANQTIPPFSVETTPSESGNYNLHFTTTLNAGKSTDLTAYQPLALEVGATYTLSAWAKSTQQYLNVCIGNAATFVGSNAEGSIDNSLCQAELLFRNPITTWTYQSTTFVAQDGTILYLTAGYYGDIDLQVDNVKVVKN</sequence>
<evidence type="ECO:0000313" key="6">
    <source>
        <dbReference type="Proteomes" id="UP000799302"/>
    </source>
</evidence>
<evidence type="ECO:0000256" key="1">
    <source>
        <dbReference type="ARBA" id="ARBA00022801"/>
    </source>
</evidence>
<dbReference type="Pfam" id="PF02018">
    <property type="entry name" value="CBM_4_9"/>
    <property type="match status" value="1"/>
</dbReference>
<dbReference type="Proteomes" id="UP000799302">
    <property type="component" value="Unassembled WGS sequence"/>
</dbReference>
<proteinExistence type="predicted"/>
<evidence type="ECO:0000256" key="2">
    <source>
        <dbReference type="SAM" id="MobiDB-lite"/>
    </source>
</evidence>
<dbReference type="OrthoDB" id="4199702at2759"/>
<dbReference type="GO" id="GO:0016798">
    <property type="term" value="F:hydrolase activity, acting on glycosyl bonds"/>
    <property type="evidence" value="ECO:0007669"/>
    <property type="project" value="InterPro"/>
</dbReference>
<keyword evidence="6" id="KW-1185">Reference proteome</keyword>
<feature type="region of interest" description="Disordered" evidence="2">
    <location>
        <begin position="102"/>
        <end position="151"/>
    </location>
</feature>
<evidence type="ECO:0000259" key="4">
    <source>
        <dbReference type="Pfam" id="PF02018"/>
    </source>
</evidence>
<accession>A0A6A6U046</accession>
<gene>
    <name evidence="5" type="ORF">BT63DRAFT_428302</name>
</gene>
<keyword evidence="1" id="KW-0378">Hydrolase</keyword>
<dbReference type="InterPro" id="IPR003305">
    <property type="entry name" value="CenC_carb-bd"/>
</dbReference>
<dbReference type="AlphaFoldDB" id="A0A6A6U046"/>
<evidence type="ECO:0000313" key="5">
    <source>
        <dbReference type="EMBL" id="KAF2665330.1"/>
    </source>
</evidence>
<name>A0A6A6U046_9PEZI</name>
<dbReference type="Gene3D" id="2.60.120.260">
    <property type="entry name" value="Galactose-binding domain-like"/>
    <property type="match status" value="1"/>
</dbReference>
<reference evidence="5" key="1">
    <citation type="journal article" date="2020" name="Stud. Mycol.">
        <title>101 Dothideomycetes genomes: a test case for predicting lifestyles and emergence of pathogens.</title>
        <authorList>
            <person name="Haridas S."/>
            <person name="Albert R."/>
            <person name="Binder M."/>
            <person name="Bloem J."/>
            <person name="Labutti K."/>
            <person name="Salamov A."/>
            <person name="Andreopoulos B."/>
            <person name="Baker S."/>
            <person name="Barry K."/>
            <person name="Bills G."/>
            <person name="Bluhm B."/>
            <person name="Cannon C."/>
            <person name="Castanera R."/>
            <person name="Culley D."/>
            <person name="Daum C."/>
            <person name="Ezra D."/>
            <person name="Gonzalez J."/>
            <person name="Henrissat B."/>
            <person name="Kuo A."/>
            <person name="Liang C."/>
            <person name="Lipzen A."/>
            <person name="Lutzoni F."/>
            <person name="Magnuson J."/>
            <person name="Mondo S."/>
            <person name="Nolan M."/>
            <person name="Ohm R."/>
            <person name="Pangilinan J."/>
            <person name="Park H.-J."/>
            <person name="Ramirez L."/>
            <person name="Alfaro M."/>
            <person name="Sun H."/>
            <person name="Tritt A."/>
            <person name="Yoshinaga Y."/>
            <person name="Zwiers L.-H."/>
            <person name="Turgeon B."/>
            <person name="Goodwin S."/>
            <person name="Spatafora J."/>
            <person name="Crous P."/>
            <person name="Grigoriev I."/>
        </authorList>
    </citation>
    <scope>NUCLEOTIDE SEQUENCE</scope>
    <source>
        <strain evidence="5">CBS 115976</strain>
    </source>
</reference>
<feature type="signal peptide" evidence="3">
    <location>
        <begin position="1"/>
        <end position="20"/>
    </location>
</feature>